<reference evidence="1 2" key="1">
    <citation type="journal article" date="2015" name="Genome Announc.">
        <title>Genome Sequences of Five Additional Brevibacillus laterosporus Bacteriophages.</title>
        <authorList>
            <person name="Merrill B.D."/>
            <person name="Berg J.A."/>
            <person name="Graves K.A."/>
            <person name="Ward A.T."/>
            <person name="Hilton J.A."/>
            <person name="Wake B.N."/>
            <person name="Grose J.H."/>
            <person name="Breakwell D.P."/>
            <person name="Burnett S.H."/>
        </authorList>
    </citation>
    <scope>NUCLEOTIDE SEQUENCE [LARGE SCALE GENOMIC DNA]</scope>
</reference>
<evidence type="ECO:0000313" key="1">
    <source>
        <dbReference type="EMBL" id="ALA07497.1"/>
    </source>
</evidence>
<dbReference type="EMBL" id="KT151957">
    <property type="protein sequence ID" value="ALA07497.1"/>
    <property type="molecule type" value="Genomic_DNA"/>
</dbReference>
<protein>
    <submittedName>
        <fullName evidence="1">Uncharacterized protein</fullName>
    </submittedName>
</protein>
<evidence type="ECO:0000313" key="2">
    <source>
        <dbReference type="Proteomes" id="UP000224542"/>
    </source>
</evidence>
<organism evidence="1 2">
    <name type="scientific">Brevibacillus phage SecTim467</name>
    <dbReference type="NCBI Taxonomy" id="1691956"/>
    <lineage>
        <taxon>Viruses</taxon>
        <taxon>Duplodnaviria</taxon>
        <taxon>Heunggongvirae</taxon>
        <taxon>Uroviricota</taxon>
        <taxon>Caudoviricetes</taxon>
        <taxon>Jenstvirus</taxon>
        <taxon>Jenstvirus jenst</taxon>
    </lineage>
</organism>
<dbReference type="Proteomes" id="UP000224542">
    <property type="component" value="Segment"/>
</dbReference>
<accession>A0A0K2CNU4</accession>
<sequence>MSLSYVIRSGEYLGFCEKKGYVYSVFRGYSPAGAKRFAVVSLLGGQVDTLMVFEGAANCTA</sequence>
<gene>
    <name evidence="1" type="ORF">SECTIM467_176</name>
</gene>
<proteinExistence type="predicted"/>
<name>A0A0K2CNU4_9CAUD</name>